<gene>
    <name evidence="1" type="ORF">SEVIR_4G189301v2</name>
</gene>
<protein>
    <submittedName>
        <fullName evidence="1">Uncharacterized protein</fullName>
    </submittedName>
</protein>
<dbReference type="Gramene" id="TKW21022">
    <property type="protein sequence ID" value="TKW21022"/>
    <property type="gene ID" value="SEVIR_4G189301v2"/>
</dbReference>
<dbReference type="AlphaFoldDB" id="A0A4U6UYL4"/>
<organism evidence="1 2">
    <name type="scientific">Setaria viridis</name>
    <name type="common">Green bristlegrass</name>
    <name type="synonym">Setaria italica subsp. viridis</name>
    <dbReference type="NCBI Taxonomy" id="4556"/>
    <lineage>
        <taxon>Eukaryota</taxon>
        <taxon>Viridiplantae</taxon>
        <taxon>Streptophyta</taxon>
        <taxon>Embryophyta</taxon>
        <taxon>Tracheophyta</taxon>
        <taxon>Spermatophyta</taxon>
        <taxon>Magnoliopsida</taxon>
        <taxon>Liliopsida</taxon>
        <taxon>Poales</taxon>
        <taxon>Poaceae</taxon>
        <taxon>PACMAD clade</taxon>
        <taxon>Panicoideae</taxon>
        <taxon>Panicodae</taxon>
        <taxon>Paniceae</taxon>
        <taxon>Cenchrinae</taxon>
        <taxon>Setaria</taxon>
    </lineage>
</organism>
<evidence type="ECO:0000313" key="2">
    <source>
        <dbReference type="Proteomes" id="UP000298652"/>
    </source>
</evidence>
<proteinExistence type="predicted"/>
<evidence type="ECO:0000313" key="1">
    <source>
        <dbReference type="EMBL" id="TKW21022.1"/>
    </source>
</evidence>
<reference evidence="1" key="1">
    <citation type="submission" date="2019-03" db="EMBL/GenBank/DDBJ databases">
        <title>WGS assembly of Setaria viridis.</title>
        <authorList>
            <person name="Huang P."/>
            <person name="Jenkins J."/>
            <person name="Grimwood J."/>
            <person name="Barry K."/>
            <person name="Healey A."/>
            <person name="Mamidi S."/>
            <person name="Sreedasyam A."/>
            <person name="Shu S."/>
            <person name="Feldman M."/>
            <person name="Wu J."/>
            <person name="Yu Y."/>
            <person name="Chen C."/>
            <person name="Johnson J."/>
            <person name="Rokhsar D."/>
            <person name="Baxter I."/>
            <person name="Schmutz J."/>
            <person name="Brutnell T."/>
            <person name="Kellogg E."/>
        </authorList>
    </citation>
    <scope>NUCLEOTIDE SEQUENCE [LARGE SCALE GENOMIC DNA]</scope>
</reference>
<accession>A0A4U6UYL4</accession>
<keyword evidence="2" id="KW-1185">Reference proteome</keyword>
<name>A0A4U6UYL4_SETVI</name>
<dbReference type="EMBL" id="CM016555">
    <property type="protein sequence ID" value="TKW21022.1"/>
    <property type="molecule type" value="Genomic_DNA"/>
</dbReference>
<dbReference type="Proteomes" id="UP000298652">
    <property type="component" value="Chromosome 4"/>
</dbReference>
<sequence length="50" mass="6083">MPLDRSADWFVAMPFCWCVPIPLARAALPPWYYDINRSCRWLYQCVLFWN</sequence>